<protein>
    <submittedName>
        <fullName evidence="1">Uncharacterized protein</fullName>
    </submittedName>
</protein>
<name>A0ACC4C4T0_POPAL</name>
<organism evidence="1 2">
    <name type="scientific">Populus alba</name>
    <name type="common">White poplar</name>
    <dbReference type="NCBI Taxonomy" id="43335"/>
    <lineage>
        <taxon>Eukaryota</taxon>
        <taxon>Viridiplantae</taxon>
        <taxon>Streptophyta</taxon>
        <taxon>Embryophyta</taxon>
        <taxon>Tracheophyta</taxon>
        <taxon>Spermatophyta</taxon>
        <taxon>Magnoliopsida</taxon>
        <taxon>eudicotyledons</taxon>
        <taxon>Gunneridae</taxon>
        <taxon>Pentapetalae</taxon>
        <taxon>rosids</taxon>
        <taxon>fabids</taxon>
        <taxon>Malpighiales</taxon>
        <taxon>Salicaceae</taxon>
        <taxon>Saliceae</taxon>
        <taxon>Populus</taxon>
    </lineage>
</organism>
<evidence type="ECO:0000313" key="1">
    <source>
        <dbReference type="EMBL" id="KAL3586047.1"/>
    </source>
</evidence>
<accession>A0ACC4C4T0</accession>
<keyword evidence="2" id="KW-1185">Reference proteome</keyword>
<comment type="caution">
    <text evidence="1">The sequence shown here is derived from an EMBL/GenBank/DDBJ whole genome shotgun (WGS) entry which is preliminary data.</text>
</comment>
<dbReference type="EMBL" id="RCHU02000006">
    <property type="protein sequence ID" value="KAL3586047.1"/>
    <property type="molecule type" value="Genomic_DNA"/>
</dbReference>
<reference evidence="1 2" key="1">
    <citation type="journal article" date="2024" name="Plant Biotechnol. J.">
        <title>Genome and CRISPR/Cas9 system of a widespread forest tree (Populus alba) in the world.</title>
        <authorList>
            <person name="Liu Y.J."/>
            <person name="Jiang P.F."/>
            <person name="Han X.M."/>
            <person name="Li X.Y."/>
            <person name="Wang H.M."/>
            <person name="Wang Y.J."/>
            <person name="Wang X.X."/>
            <person name="Zeng Q.Y."/>
        </authorList>
    </citation>
    <scope>NUCLEOTIDE SEQUENCE [LARGE SCALE GENOMIC DNA]</scope>
    <source>
        <strain evidence="2">cv. PAL-ZL1</strain>
    </source>
</reference>
<sequence>MIDEGLSHHRVILTALNKRPLAGSPVARGKKVLSSQASPPLLPARMSPNLVSYLFVELLVSGEKAFRWFDLRGRRQPDLVLSRQQAKAMVTFSHFACRLLVTPLGTEALASSPGGSSRLARRTGLQQGHLTPIDGINEKPSPFRIQGNPSRRESRDEHSRVSPEARP</sequence>
<gene>
    <name evidence="1" type="ORF">D5086_012914</name>
</gene>
<evidence type="ECO:0000313" key="2">
    <source>
        <dbReference type="Proteomes" id="UP000309997"/>
    </source>
</evidence>
<proteinExistence type="predicted"/>
<dbReference type="Proteomes" id="UP000309997">
    <property type="component" value="Unassembled WGS sequence"/>
</dbReference>